<organism evidence="1 2">
    <name type="scientific">Racocetra persica</name>
    <dbReference type="NCBI Taxonomy" id="160502"/>
    <lineage>
        <taxon>Eukaryota</taxon>
        <taxon>Fungi</taxon>
        <taxon>Fungi incertae sedis</taxon>
        <taxon>Mucoromycota</taxon>
        <taxon>Glomeromycotina</taxon>
        <taxon>Glomeromycetes</taxon>
        <taxon>Diversisporales</taxon>
        <taxon>Gigasporaceae</taxon>
        <taxon>Racocetra</taxon>
    </lineage>
</organism>
<reference evidence="1" key="1">
    <citation type="submission" date="2021-06" db="EMBL/GenBank/DDBJ databases">
        <authorList>
            <person name="Kallberg Y."/>
            <person name="Tangrot J."/>
            <person name="Rosling A."/>
        </authorList>
    </citation>
    <scope>NUCLEOTIDE SEQUENCE</scope>
    <source>
        <strain evidence="1">MA461A</strain>
    </source>
</reference>
<feature type="non-terminal residue" evidence="1">
    <location>
        <position position="1"/>
    </location>
</feature>
<name>A0ACA9S0T5_9GLOM</name>
<gene>
    <name evidence="1" type="ORF">RPERSI_LOCUS24496</name>
</gene>
<accession>A0ACA9S0T5</accession>
<keyword evidence="2" id="KW-1185">Reference proteome</keyword>
<evidence type="ECO:0000313" key="2">
    <source>
        <dbReference type="Proteomes" id="UP000789920"/>
    </source>
</evidence>
<proteinExistence type="predicted"/>
<sequence>TSIARSKKEIEIIIDIAKEFFKINNIEINTKKSELLIIYLKNKEDADKGLKFGLKEKIVPRKRPEELSRYLEI</sequence>
<protein>
    <submittedName>
        <fullName evidence="1">16271_t:CDS:1</fullName>
    </submittedName>
</protein>
<dbReference type="Proteomes" id="UP000789920">
    <property type="component" value="Unassembled WGS sequence"/>
</dbReference>
<dbReference type="EMBL" id="CAJVQC010078776">
    <property type="protein sequence ID" value="CAG8816605.1"/>
    <property type="molecule type" value="Genomic_DNA"/>
</dbReference>
<comment type="caution">
    <text evidence="1">The sequence shown here is derived from an EMBL/GenBank/DDBJ whole genome shotgun (WGS) entry which is preliminary data.</text>
</comment>
<evidence type="ECO:0000313" key="1">
    <source>
        <dbReference type="EMBL" id="CAG8816605.1"/>
    </source>
</evidence>